<comment type="caution">
    <text evidence="1">The sequence shown here is derived from an EMBL/GenBank/DDBJ whole genome shotgun (WGS) entry which is preliminary data.</text>
</comment>
<sequence length="147" mass="16893">MRYTTEGNFPMPESVNFDDLLQMEVLLRASMEFKFGISGDAEIFHESPVYASALNHVRESLISGLRSSSTPGRTQGYVELYRLSRFEQLWEGVARRASSHPRWRELGVDEMRQHVETIAAPLTVDDEMMEIIKTEAEKIIARDAQRE</sequence>
<evidence type="ECO:0000313" key="1">
    <source>
        <dbReference type="EMBL" id="MYR35039.1"/>
    </source>
</evidence>
<organism evidence="1 2">
    <name type="scientific">Nocardiopsis alba</name>
    <dbReference type="NCBI Taxonomy" id="53437"/>
    <lineage>
        <taxon>Bacteria</taxon>
        <taxon>Bacillati</taxon>
        <taxon>Actinomycetota</taxon>
        <taxon>Actinomycetes</taxon>
        <taxon>Streptosporangiales</taxon>
        <taxon>Nocardiopsidaceae</taxon>
        <taxon>Nocardiopsis</taxon>
    </lineage>
</organism>
<proteinExistence type="predicted"/>
<dbReference type="EMBL" id="WWHY01000001">
    <property type="protein sequence ID" value="MYR35039.1"/>
    <property type="molecule type" value="Genomic_DNA"/>
</dbReference>
<evidence type="ECO:0000313" key="2">
    <source>
        <dbReference type="Proteomes" id="UP000467124"/>
    </source>
</evidence>
<reference evidence="1 2" key="1">
    <citation type="journal article" date="2019" name="Nat. Commun.">
        <title>The antimicrobial potential of Streptomyces from insect microbiomes.</title>
        <authorList>
            <person name="Chevrette M.G."/>
            <person name="Carlson C.M."/>
            <person name="Ortega H.E."/>
            <person name="Thomas C."/>
            <person name="Ananiev G.E."/>
            <person name="Barns K.J."/>
            <person name="Book A.J."/>
            <person name="Cagnazzo J."/>
            <person name="Carlos C."/>
            <person name="Flanigan W."/>
            <person name="Grubbs K.J."/>
            <person name="Horn H.A."/>
            <person name="Hoffmann F.M."/>
            <person name="Klassen J.L."/>
            <person name="Knack J.J."/>
            <person name="Lewin G.R."/>
            <person name="McDonald B.R."/>
            <person name="Muller L."/>
            <person name="Melo W.G.P."/>
            <person name="Pinto-Tomas A.A."/>
            <person name="Schmitz A."/>
            <person name="Wendt-Pienkowski E."/>
            <person name="Wildman S."/>
            <person name="Zhao M."/>
            <person name="Zhang F."/>
            <person name="Bugni T.S."/>
            <person name="Andes D.R."/>
            <person name="Pupo M.T."/>
            <person name="Currie C.R."/>
        </authorList>
    </citation>
    <scope>NUCLEOTIDE SEQUENCE [LARGE SCALE GENOMIC DNA]</scope>
    <source>
        <strain evidence="1 2">SID5840</strain>
    </source>
</reference>
<dbReference type="Proteomes" id="UP000467124">
    <property type="component" value="Unassembled WGS sequence"/>
</dbReference>
<gene>
    <name evidence="1" type="ORF">GTW20_22940</name>
</gene>
<dbReference type="AlphaFoldDB" id="A0A7K2IYK9"/>
<accession>A0A7K2IYK9</accession>
<dbReference type="RefSeq" id="WP_161111850.1">
    <property type="nucleotide sequence ID" value="NZ_JBHXVI010000003.1"/>
</dbReference>
<name>A0A7K2IYK9_9ACTN</name>
<protein>
    <submittedName>
        <fullName evidence="1">Uncharacterized protein</fullName>
    </submittedName>
</protein>